<name>A0A8J5G9G5_ZINOF</name>
<comment type="caution">
    <text evidence="1">The sequence shown here is derived from an EMBL/GenBank/DDBJ whole genome shotgun (WGS) entry which is preliminary data.</text>
</comment>
<dbReference type="Gene3D" id="2.40.100.10">
    <property type="entry name" value="Cyclophilin-like"/>
    <property type="match status" value="1"/>
</dbReference>
<accession>A0A8J5G9G5</accession>
<dbReference type="AlphaFoldDB" id="A0A8J5G9G5"/>
<keyword evidence="2" id="KW-1185">Reference proteome</keyword>
<evidence type="ECO:0000313" key="2">
    <source>
        <dbReference type="Proteomes" id="UP000734854"/>
    </source>
</evidence>
<dbReference type="InterPro" id="IPR029000">
    <property type="entry name" value="Cyclophilin-like_dom_sf"/>
</dbReference>
<gene>
    <name evidence="1" type="ORF">ZIOFF_035624</name>
</gene>
<dbReference type="Gene3D" id="3.20.20.140">
    <property type="entry name" value="Metal-dependent hydrolases"/>
    <property type="match status" value="1"/>
</dbReference>
<dbReference type="SUPFAM" id="SSF51556">
    <property type="entry name" value="Metallo-dependent hydrolases"/>
    <property type="match status" value="1"/>
</dbReference>
<organism evidence="1 2">
    <name type="scientific">Zingiber officinale</name>
    <name type="common">Ginger</name>
    <name type="synonym">Amomum zingiber</name>
    <dbReference type="NCBI Taxonomy" id="94328"/>
    <lineage>
        <taxon>Eukaryota</taxon>
        <taxon>Viridiplantae</taxon>
        <taxon>Streptophyta</taxon>
        <taxon>Embryophyta</taxon>
        <taxon>Tracheophyta</taxon>
        <taxon>Spermatophyta</taxon>
        <taxon>Magnoliopsida</taxon>
        <taxon>Liliopsida</taxon>
        <taxon>Zingiberales</taxon>
        <taxon>Zingiberaceae</taxon>
        <taxon>Zingiber</taxon>
    </lineage>
</organism>
<dbReference type="SUPFAM" id="SSF50891">
    <property type="entry name" value="Cyclophilin-like"/>
    <property type="match status" value="1"/>
</dbReference>
<dbReference type="Proteomes" id="UP000734854">
    <property type="component" value="Unassembled WGS sequence"/>
</dbReference>
<evidence type="ECO:0008006" key="3">
    <source>
        <dbReference type="Google" id="ProtNLM"/>
    </source>
</evidence>
<proteinExistence type="predicted"/>
<reference evidence="1 2" key="1">
    <citation type="submission" date="2020-08" db="EMBL/GenBank/DDBJ databases">
        <title>Plant Genome Project.</title>
        <authorList>
            <person name="Zhang R.-G."/>
        </authorList>
    </citation>
    <scope>NUCLEOTIDE SEQUENCE [LARGE SCALE GENOMIC DNA]</scope>
    <source>
        <tissue evidence="1">Rhizome</tissue>
    </source>
</reference>
<dbReference type="InterPro" id="IPR032466">
    <property type="entry name" value="Metal_Hydrolase"/>
</dbReference>
<sequence>MEPNIPINACSGDSSTITSIRNEPASTCIDLSLNSSFTRTFPTFCSPLQTQSFPPCDISSGLNVSGVVPMEIEPAIDHPNYSTAEAFARSNAWPQGEADHGREKIMIAFIDYLGEVALQSKVTTKVYFDISIGNPVGKDVGRIVIGLYGDDVPQTAENFRALCIGGDMELPEWCKLLPKIELHAHLNGSVRDSTLLELAKVLGDEGVINFEDVVHVIMKSPIAKYNRVNEGEKMDFEEFCAAAISPHHLEALDGWEQMTSTAFEHFEREGNRAITVKELAQ</sequence>
<dbReference type="EMBL" id="JACMSC010000010">
    <property type="protein sequence ID" value="KAG6503313.1"/>
    <property type="molecule type" value="Genomic_DNA"/>
</dbReference>
<protein>
    <recommendedName>
        <fullName evidence="3">Adenosine deaminase domain-containing protein</fullName>
    </recommendedName>
</protein>
<evidence type="ECO:0000313" key="1">
    <source>
        <dbReference type="EMBL" id="KAG6503313.1"/>
    </source>
</evidence>